<name>A0ABV9NLW1_9GAMM</name>
<dbReference type="CDD" id="cd16894">
    <property type="entry name" value="MltD-like"/>
    <property type="match status" value="1"/>
</dbReference>
<evidence type="ECO:0000256" key="1">
    <source>
        <dbReference type="ARBA" id="ARBA00007734"/>
    </source>
</evidence>
<feature type="domain" description="LysM" evidence="3">
    <location>
        <begin position="429"/>
        <end position="473"/>
    </location>
</feature>
<feature type="signal peptide" evidence="2">
    <location>
        <begin position="1"/>
        <end position="18"/>
    </location>
</feature>
<protein>
    <submittedName>
        <fullName evidence="4">Transglycosylase SLT domain-containing protein</fullName>
    </submittedName>
</protein>
<evidence type="ECO:0000313" key="5">
    <source>
        <dbReference type="Proteomes" id="UP001595892"/>
    </source>
</evidence>
<comment type="caution">
    <text evidence="4">The sequence shown here is derived from an EMBL/GenBank/DDBJ whole genome shotgun (WGS) entry which is preliminary data.</text>
</comment>
<dbReference type="PANTHER" id="PTHR37423">
    <property type="entry name" value="SOLUBLE LYTIC MUREIN TRANSGLYCOSYLASE-RELATED"/>
    <property type="match status" value="1"/>
</dbReference>
<dbReference type="EMBL" id="JBHSGG010000028">
    <property type="protein sequence ID" value="MFC4728460.1"/>
    <property type="molecule type" value="Genomic_DNA"/>
</dbReference>
<evidence type="ECO:0000313" key="4">
    <source>
        <dbReference type="EMBL" id="MFC4728460.1"/>
    </source>
</evidence>
<dbReference type="CDD" id="cd00118">
    <property type="entry name" value="LysM"/>
    <property type="match status" value="1"/>
</dbReference>
<evidence type="ECO:0000256" key="2">
    <source>
        <dbReference type="SAM" id="SignalP"/>
    </source>
</evidence>
<feature type="chain" id="PRO_5045534991" evidence="2">
    <location>
        <begin position="19"/>
        <end position="478"/>
    </location>
</feature>
<dbReference type="Pfam" id="PF01476">
    <property type="entry name" value="LysM"/>
    <property type="match status" value="1"/>
</dbReference>
<dbReference type="PROSITE" id="PS51257">
    <property type="entry name" value="PROKAR_LIPOPROTEIN"/>
    <property type="match status" value="1"/>
</dbReference>
<dbReference type="Pfam" id="PF01464">
    <property type="entry name" value="SLT"/>
    <property type="match status" value="1"/>
</dbReference>
<dbReference type="Gene3D" id="1.10.530.10">
    <property type="match status" value="1"/>
</dbReference>
<dbReference type="PROSITE" id="PS51782">
    <property type="entry name" value="LYSM"/>
    <property type="match status" value="1"/>
</dbReference>
<dbReference type="SUPFAM" id="SSF53955">
    <property type="entry name" value="Lysozyme-like"/>
    <property type="match status" value="1"/>
</dbReference>
<dbReference type="InterPro" id="IPR008258">
    <property type="entry name" value="Transglycosylase_SLT_dom_1"/>
</dbReference>
<dbReference type="InterPro" id="IPR036779">
    <property type="entry name" value="LysM_dom_sf"/>
</dbReference>
<dbReference type="SUPFAM" id="SSF54106">
    <property type="entry name" value="LysM domain"/>
    <property type="match status" value="1"/>
</dbReference>
<dbReference type="Gene3D" id="3.10.350.10">
    <property type="entry name" value="LysM domain"/>
    <property type="match status" value="1"/>
</dbReference>
<organism evidence="4 5">
    <name type="scientific">Coralloluteibacterium thermophilum</name>
    <dbReference type="NCBI Taxonomy" id="2707049"/>
    <lineage>
        <taxon>Bacteria</taxon>
        <taxon>Pseudomonadati</taxon>
        <taxon>Pseudomonadota</taxon>
        <taxon>Gammaproteobacteria</taxon>
        <taxon>Lysobacterales</taxon>
        <taxon>Lysobacteraceae</taxon>
        <taxon>Coralloluteibacterium</taxon>
    </lineage>
</organism>
<gene>
    <name evidence="4" type="ORF">ACFO3Q_09800</name>
</gene>
<dbReference type="SMART" id="SM00257">
    <property type="entry name" value="LysM"/>
    <property type="match status" value="1"/>
</dbReference>
<evidence type="ECO:0000259" key="3">
    <source>
        <dbReference type="PROSITE" id="PS51782"/>
    </source>
</evidence>
<comment type="similarity">
    <text evidence="1">Belongs to the transglycosylase Slt family.</text>
</comment>
<reference evidence="5" key="1">
    <citation type="journal article" date="2019" name="Int. J. Syst. Evol. Microbiol.">
        <title>The Global Catalogue of Microorganisms (GCM) 10K type strain sequencing project: providing services to taxonomists for standard genome sequencing and annotation.</title>
        <authorList>
            <consortium name="The Broad Institute Genomics Platform"/>
            <consortium name="The Broad Institute Genome Sequencing Center for Infectious Disease"/>
            <person name="Wu L."/>
            <person name="Ma J."/>
        </authorList>
    </citation>
    <scope>NUCLEOTIDE SEQUENCE [LARGE SCALE GENOMIC DNA]</scope>
    <source>
        <strain evidence="5">CGMCC 1.13574</strain>
    </source>
</reference>
<dbReference type="PANTHER" id="PTHR37423:SF2">
    <property type="entry name" value="MEMBRANE-BOUND LYTIC MUREIN TRANSGLYCOSYLASE C"/>
    <property type="match status" value="1"/>
</dbReference>
<sequence>MRKWIVLSAAAALVSACASGGGQRQGGPAADALYTELDAAAEAYVAALAAGTGGDGEDARSAAARRILDIATRCQATAGCDAGRVIGTYDALLARATGAGAAGDEFVVVDDEPEAAGESPIVADLPSAGRSVALLKGRDLRELIVLNEPMKAALTEWLTWMRPQLITTWVNYQYMRQLMWPEYERAGLPEALLFGILAKESGGRVHAVSRAGAAGPLQFMPATGRRFGLGTDPAFDTRFDPQLATRANVAYLEERFAELNNNLELALAAYNGGEGRVGRLARENPGRDFWDPRVFAQLPAETRDYVPFVMAAAWLFLNARDYGLEFPRIPEAEPVVLALQKPTTINELAICLGDTGNRDGWFRVLRNLNPRYQTTTPLEAGTHLRVPPRVAALYRQHCLEGQRARMASELAAARKPAVPAAAARSGGARSYTVRPGDNLSAIARRHQCSVDRLARANGLRAPYPIRPGQTLRLDGCGR</sequence>
<keyword evidence="5" id="KW-1185">Reference proteome</keyword>
<accession>A0ABV9NLW1</accession>
<dbReference type="InterPro" id="IPR018392">
    <property type="entry name" value="LysM"/>
</dbReference>
<dbReference type="InterPro" id="IPR023346">
    <property type="entry name" value="Lysozyme-like_dom_sf"/>
</dbReference>
<proteinExistence type="inferred from homology"/>
<dbReference type="Proteomes" id="UP001595892">
    <property type="component" value="Unassembled WGS sequence"/>
</dbReference>
<keyword evidence="2" id="KW-0732">Signal</keyword>
<dbReference type="RefSeq" id="WP_377004493.1">
    <property type="nucleotide sequence ID" value="NZ_JBHSGG010000028.1"/>
</dbReference>